<protein>
    <recommendedName>
        <fullName evidence="4">Transferase</fullName>
    </recommendedName>
</protein>
<dbReference type="PANTHER" id="PTHR31642">
    <property type="entry name" value="TRICHOTHECENE 3-O-ACETYLTRANSFERASE"/>
    <property type="match status" value="1"/>
</dbReference>
<keyword evidence="3" id="KW-1185">Reference proteome</keyword>
<evidence type="ECO:0008006" key="4">
    <source>
        <dbReference type="Google" id="ProtNLM"/>
    </source>
</evidence>
<evidence type="ECO:0000256" key="1">
    <source>
        <dbReference type="ARBA" id="ARBA00022679"/>
    </source>
</evidence>
<comment type="caution">
    <text evidence="2">The sequence shown here is derived from an EMBL/GenBank/DDBJ whole genome shotgun (WGS) entry which is preliminary data.</text>
</comment>
<proteinExistence type="predicted"/>
<evidence type="ECO:0000313" key="3">
    <source>
        <dbReference type="Proteomes" id="UP001149165"/>
    </source>
</evidence>
<accession>A0A9W9FYQ6</accession>
<reference evidence="2" key="1">
    <citation type="submission" date="2022-11" db="EMBL/GenBank/DDBJ databases">
        <authorList>
            <person name="Petersen C."/>
        </authorList>
    </citation>
    <scope>NUCLEOTIDE SEQUENCE</scope>
    <source>
        <strain evidence="2">IBT 30069</strain>
    </source>
</reference>
<dbReference type="OrthoDB" id="21502at2759"/>
<name>A0A9W9FYQ6_9EURO</name>
<dbReference type="PANTHER" id="PTHR31642:SF310">
    <property type="entry name" value="FATTY ALCOHOL:CAFFEOYL-COA ACYLTRANSFERASE"/>
    <property type="match status" value="1"/>
</dbReference>
<evidence type="ECO:0000313" key="2">
    <source>
        <dbReference type="EMBL" id="KAJ5108828.1"/>
    </source>
</evidence>
<dbReference type="Gene3D" id="3.30.559.10">
    <property type="entry name" value="Chloramphenicol acetyltransferase-like domain"/>
    <property type="match status" value="2"/>
</dbReference>
<dbReference type="Proteomes" id="UP001149165">
    <property type="component" value="Unassembled WGS sequence"/>
</dbReference>
<reference evidence="2" key="2">
    <citation type="journal article" date="2023" name="IMA Fungus">
        <title>Comparative genomic study of the Penicillium genus elucidates a diverse pangenome and 15 lateral gene transfer events.</title>
        <authorList>
            <person name="Petersen C."/>
            <person name="Sorensen T."/>
            <person name="Nielsen M.R."/>
            <person name="Sondergaard T.E."/>
            <person name="Sorensen J.L."/>
            <person name="Fitzpatrick D.A."/>
            <person name="Frisvad J.C."/>
            <person name="Nielsen K.L."/>
        </authorList>
    </citation>
    <scope>NUCLEOTIDE SEQUENCE</scope>
    <source>
        <strain evidence="2">IBT 30069</strain>
    </source>
</reference>
<dbReference type="InterPro" id="IPR023213">
    <property type="entry name" value="CAT-like_dom_sf"/>
</dbReference>
<organism evidence="2 3">
    <name type="scientific">Penicillium angulare</name>
    <dbReference type="NCBI Taxonomy" id="116970"/>
    <lineage>
        <taxon>Eukaryota</taxon>
        <taxon>Fungi</taxon>
        <taxon>Dikarya</taxon>
        <taxon>Ascomycota</taxon>
        <taxon>Pezizomycotina</taxon>
        <taxon>Eurotiomycetes</taxon>
        <taxon>Eurotiomycetidae</taxon>
        <taxon>Eurotiales</taxon>
        <taxon>Aspergillaceae</taxon>
        <taxon>Penicillium</taxon>
    </lineage>
</organism>
<dbReference type="EMBL" id="JAPQKH010000003">
    <property type="protein sequence ID" value="KAJ5108828.1"/>
    <property type="molecule type" value="Genomic_DNA"/>
</dbReference>
<keyword evidence="1" id="KW-0808">Transferase</keyword>
<gene>
    <name evidence="2" type="ORF">N7456_005503</name>
</gene>
<dbReference type="InterPro" id="IPR050317">
    <property type="entry name" value="Plant_Fungal_Acyltransferase"/>
</dbReference>
<dbReference type="Pfam" id="PF02458">
    <property type="entry name" value="Transferase"/>
    <property type="match status" value="1"/>
</dbReference>
<dbReference type="AlphaFoldDB" id="A0A9W9FYQ6"/>
<sequence>MATKSPTAPGEIYPVHVMDDNPANYCYVNWMMHFNDILDATKLNEALIKLLEIGDWKKLGGRLRRNKAGKLEIHALDSSNSEQKSVFFTHDTFDMTIEKHPVASRLPKETHSPSVQPLHDAEFRPLIARADLPTFNEMVEKDLPSISLHVTSFNNGTFVGLVWPHVLMDAIGAKDLLAAWSSVLSGQEENVPPVLGAKEDYLRKTDVGHDDNETPEEFGLEKHRLAGIGLVVFFVRFLWSKFWSSHRERKVVFIPRDAFAKMKTQAQEDVAETSQGVEDQPFISNSDVLTAWFTRAVALSERKSRQFTVLNLLNARFRVPVLVKSSGVFLGNMVLGTYSFLSSQLGSKSVGSIAREHRKQCAEQGTAKQIVCFLESLFRDVDSGGTPRLAFGEPWARVVAFNNLLKADVIRTVDFSAAVLRPGDVSEKRKNLPGTMLSYFNGDIDQSFKDLDIFVVLGQDHEENYWVLGCVFSRVWQKIEQELRSIEKGLR</sequence>
<dbReference type="GO" id="GO:0016747">
    <property type="term" value="F:acyltransferase activity, transferring groups other than amino-acyl groups"/>
    <property type="evidence" value="ECO:0007669"/>
    <property type="project" value="TreeGrafter"/>
</dbReference>